<dbReference type="AlphaFoldDB" id="A0A8T2QYW0"/>
<feature type="region of interest" description="Disordered" evidence="1">
    <location>
        <begin position="1"/>
        <end position="26"/>
    </location>
</feature>
<dbReference type="PANTHER" id="PTHR35046:SF9">
    <property type="entry name" value="RNA-DIRECTED DNA POLYMERASE"/>
    <property type="match status" value="1"/>
</dbReference>
<proteinExistence type="predicted"/>
<organism evidence="2 3">
    <name type="scientific">Ceratopteris richardii</name>
    <name type="common">Triangle waterfern</name>
    <dbReference type="NCBI Taxonomy" id="49495"/>
    <lineage>
        <taxon>Eukaryota</taxon>
        <taxon>Viridiplantae</taxon>
        <taxon>Streptophyta</taxon>
        <taxon>Embryophyta</taxon>
        <taxon>Tracheophyta</taxon>
        <taxon>Polypodiopsida</taxon>
        <taxon>Polypodiidae</taxon>
        <taxon>Polypodiales</taxon>
        <taxon>Pteridineae</taxon>
        <taxon>Pteridaceae</taxon>
        <taxon>Parkerioideae</taxon>
        <taxon>Ceratopteris</taxon>
    </lineage>
</organism>
<keyword evidence="3" id="KW-1185">Reference proteome</keyword>
<reference evidence="2" key="1">
    <citation type="submission" date="2021-08" db="EMBL/GenBank/DDBJ databases">
        <title>WGS assembly of Ceratopteris richardii.</title>
        <authorList>
            <person name="Marchant D.B."/>
            <person name="Chen G."/>
            <person name="Jenkins J."/>
            <person name="Shu S."/>
            <person name="Leebens-Mack J."/>
            <person name="Grimwood J."/>
            <person name="Schmutz J."/>
            <person name="Soltis P."/>
            <person name="Soltis D."/>
            <person name="Chen Z.-H."/>
        </authorList>
    </citation>
    <scope>NUCLEOTIDE SEQUENCE</scope>
    <source>
        <strain evidence="2">Whitten #5841</strain>
        <tissue evidence="2">Leaf</tissue>
    </source>
</reference>
<protein>
    <submittedName>
        <fullName evidence="2">Uncharacterized protein</fullName>
    </submittedName>
</protein>
<accession>A0A8T2QYW0</accession>
<feature type="compositionally biased region" description="Basic and acidic residues" evidence="1">
    <location>
        <begin position="9"/>
        <end position="26"/>
    </location>
</feature>
<gene>
    <name evidence="2" type="ORF">KP509_31G032700</name>
</gene>
<name>A0A8T2QYW0_CERRI</name>
<evidence type="ECO:0000256" key="1">
    <source>
        <dbReference type="SAM" id="MobiDB-lite"/>
    </source>
</evidence>
<comment type="caution">
    <text evidence="2">The sequence shown here is derived from an EMBL/GenBank/DDBJ whole genome shotgun (WGS) entry which is preliminary data.</text>
</comment>
<evidence type="ECO:0000313" key="2">
    <source>
        <dbReference type="EMBL" id="KAH7288585.1"/>
    </source>
</evidence>
<dbReference type="EMBL" id="CM035436">
    <property type="protein sequence ID" value="KAH7288585.1"/>
    <property type="molecule type" value="Genomic_DNA"/>
</dbReference>
<dbReference type="PANTHER" id="PTHR35046">
    <property type="entry name" value="ZINC KNUCKLE (CCHC-TYPE) FAMILY PROTEIN"/>
    <property type="match status" value="1"/>
</dbReference>
<sequence>MSSLASAKTSRDDQEGGKEKLKILEDPHQWATTKQVEKALKNGKQVFLCMIRVDLDKESSEVEINDESIVPILQEYEAVLPDKLPNGLPPPRDVDHKIEFVPRQSPPVKAAYRMDLTELQELKKQPQELLNMVYI</sequence>
<dbReference type="OMA" id="NDESIVP"/>
<dbReference type="InterPro" id="IPR043502">
    <property type="entry name" value="DNA/RNA_pol_sf"/>
</dbReference>
<dbReference type="Proteomes" id="UP000825935">
    <property type="component" value="Chromosome 31"/>
</dbReference>
<dbReference type="SUPFAM" id="SSF56672">
    <property type="entry name" value="DNA/RNA polymerases"/>
    <property type="match status" value="1"/>
</dbReference>
<dbReference type="OrthoDB" id="1934635at2759"/>
<evidence type="ECO:0000313" key="3">
    <source>
        <dbReference type="Proteomes" id="UP000825935"/>
    </source>
</evidence>